<comment type="caution">
    <text evidence="2">The sequence shown here is derived from an EMBL/GenBank/DDBJ whole genome shotgun (WGS) entry which is preliminary data.</text>
</comment>
<name>A0A2Z6R960_9GLOM</name>
<dbReference type="Proteomes" id="UP000247702">
    <property type="component" value="Unassembled WGS sequence"/>
</dbReference>
<sequence>MWHNTLPKALRANYSRSTLTITYLMSSLDKAVIDDNEKVLILPIIALPIFTSTLMPYYFFTHTVCSKLEKRSAKTLIVTNGNGFCQEKIFDQTQLCMIKQIKYTVCKIISPVLADR</sequence>
<feature type="transmembrane region" description="Helical" evidence="1">
    <location>
        <begin position="40"/>
        <end position="60"/>
    </location>
</feature>
<evidence type="ECO:0000313" key="3">
    <source>
        <dbReference type="Proteomes" id="UP000247702"/>
    </source>
</evidence>
<protein>
    <submittedName>
        <fullName evidence="2">Uncharacterized protein</fullName>
    </submittedName>
</protein>
<evidence type="ECO:0000256" key="1">
    <source>
        <dbReference type="SAM" id="Phobius"/>
    </source>
</evidence>
<dbReference type="EMBL" id="BEXD01002530">
    <property type="protein sequence ID" value="GBB98600.1"/>
    <property type="molecule type" value="Genomic_DNA"/>
</dbReference>
<keyword evidence="3" id="KW-1185">Reference proteome</keyword>
<proteinExistence type="predicted"/>
<accession>A0A2Z6R960</accession>
<keyword evidence="1" id="KW-0472">Membrane</keyword>
<gene>
    <name evidence="2" type="ORF">RclHR1_32750003</name>
</gene>
<dbReference type="AlphaFoldDB" id="A0A2Z6R960"/>
<reference evidence="2 3" key="1">
    <citation type="submission" date="2017-11" db="EMBL/GenBank/DDBJ databases">
        <title>The genome of Rhizophagus clarus HR1 reveals common genetic basis of auxotrophy among arbuscular mycorrhizal fungi.</title>
        <authorList>
            <person name="Kobayashi Y."/>
        </authorList>
    </citation>
    <scope>NUCLEOTIDE SEQUENCE [LARGE SCALE GENOMIC DNA]</scope>
    <source>
        <strain evidence="2 3">HR1</strain>
    </source>
</reference>
<evidence type="ECO:0000313" key="2">
    <source>
        <dbReference type="EMBL" id="GBB98600.1"/>
    </source>
</evidence>
<keyword evidence="1" id="KW-1133">Transmembrane helix</keyword>
<keyword evidence="1" id="KW-0812">Transmembrane</keyword>
<organism evidence="2 3">
    <name type="scientific">Rhizophagus clarus</name>
    <dbReference type="NCBI Taxonomy" id="94130"/>
    <lineage>
        <taxon>Eukaryota</taxon>
        <taxon>Fungi</taxon>
        <taxon>Fungi incertae sedis</taxon>
        <taxon>Mucoromycota</taxon>
        <taxon>Glomeromycotina</taxon>
        <taxon>Glomeromycetes</taxon>
        <taxon>Glomerales</taxon>
        <taxon>Glomeraceae</taxon>
        <taxon>Rhizophagus</taxon>
    </lineage>
</organism>